<organism evidence="3 4">
    <name type="scientific">Actinidia rufa</name>
    <dbReference type="NCBI Taxonomy" id="165716"/>
    <lineage>
        <taxon>Eukaryota</taxon>
        <taxon>Viridiplantae</taxon>
        <taxon>Streptophyta</taxon>
        <taxon>Embryophyta</taxon>
        <taxon>Tracheophyta</taxon>
        <taxon>Spermatophyta</taxon>
        <taxon>Magnoliopsida</taxon>
        <taxon>eudicotyledons</taxon>
        <taxon>Gunneridae</taxon>
        <taxon>Pentapetalae</taxon>
        <taxon>asterids</taxon>
        <taxon>Ericales</taxon>
        <taxon>Actinidiaceae</taxon>
        <taxon>Actinidia</taxon>
    </lineage>
</organism>
<accession>A0A7J0G819</accession>
<evidence type="ECO:0000313" key="4">
    <source>
        <dbReference type="Proteomes" id="UP000585474"/>
    </source>
</evidence>
<keyword evidence="4" id="KW-1185">Reference proteome</keyword>
<evidence type="ECO:0000313" key="3">
    <source>
        <dbReference type="EMBL" id="GFZ06872.1"/>
    </source>
</evidence>
<evidence type="ECO:0000256" key="1">
    <source>
        <dbReference type="ARBA" id="ARBA00005711"/>
    </source>
</evidence>
<evidence type="ECO:0000259" key="2">
    <source>
        <dbReference type="Pfam" id="PF03763"/>
    </source>
</evidence>
<sequence>MARLVTHHHIANLPVWVWGLSVETMPCEFPSVSCHPLGSPSPIIPDLSSSAVIASILLYSDSLIMTVVQARNGFYSDNTFTELRHRDLPSLLIATASGEISYPSMEQIEQKKADYAEKMKNKDALVHKEAEEKRAIVEASRGEEILIAEEMAAKYRTTGYAPKKLLGCFGG</sequence>
<gene>
    <name evidence="3" type="ORF">Acr_18g0010420</name>
</gene>
<dbReference type="Proteomes" id="UP000585474">
    <property type="component" value="Unassembled WGS sequence"/>
</dbReference>
<dbReference type="PANTHER" id="PTHR31775">
    <property type="entry name" value="OS02G0117200 PROTEIN"/>
    <property type="match status" value="1"/>
</dbReference>
<name>A0A7J0G819_9ERIC</name>
<protein>
    <submittedName>
        <fullName evidence="3">Remorin family protein</fullName>
    </submittedName>
</protein>
<dbReference type="OrthoDB" id="684343at2759"/>
<dbReference type="Pfam" id="PF03763">
    <property type="entry name" value="Remorin_C"/>
    <property type="match status" value="1"/>
</dbReference>
<proteinExistence type="inferred from homology"/>
<dbReference type="EMBL" id="BJWL01000018">
    <property type="protein sequence ID" value="GFZ06872.1"/>
    <property type="molecule type" value="Genomic_DNA"/>
</dbReference>
<dbReference type="AlphaFoldDB" id="A0A7J0G819"/>
<comment type="caution">
    <text evidence="3">The sequence shown here is derived from an EMBL/GenBank/DDBJ whole genome shotgun (WGS) entry which is preliminary data.</text>
</comment>
<dbReference type="InterPro" id="IPR005516">
    <property type="entry name" value="Remorin_C"/>
</dbReference>
<comment type="similarity">
    <text evidence="1">Belongs to the remorin family.</text>
</comment>
<reference evidence="3 4" key="1">
    <citation type="submission" date="2019-07" db="EMBL/GenBank/DDBJ databases">
        <title>De Novo Assembly of kiwifruit Actinidia rufa.</title>
        <authorList>
            <person name="Sugita-Konishi S."/>
            <person name="Sato K."/>
            <person name="Mori E."/>
            <person name="Abe Y."/>
            <person name="Kisaki G."/>
            <person name="Hamano K."/>
            <person name="Suezawa K."/>
            <person name="Otani M."/>
            <person name="Fukuda T."/>
            <person name="Manabe T."/>
            <person name="Gomi K."/>
            <person name="Tabuchi M."/>
            <person name="Akimitsu K."/>
            <person name="Kataoka I."/>
        </authorList>
    </citation>
    <scope>NUCLEOTIDE SEQUENCE [LARGE SCALE GENOMIC DNA]</scope>
    <source>
        <strain evidence="4">cv. Fuchu</strain>
    </source>
</reference>
<dbReference type="PANTHER" id="PTHR31775:SF5">
    <property type="entry name" value="REMORIN 1.4"/>
    <property type="match status" value="1"/>
</dbReference>
<feature type="domain" description="Remorin C-terminal" evidence="2">
    <location>
        <begin position="106"/>
        <end position="164"/>
    </location>
</feature>